<keyword evidence="2 8" id="KW-0963">Cytoplasm</keyword>
<dbReference type="InterPro" id="IPR027417">
    <property type="entry name" value="P-loop_NTPase"/>
</dbReference>
<dbReference type="GO" id="GO:0005524">
    <property type="term" value="F:ATP binding"/>
    <property type="evidence" value="ECO:0007669"/>
    <property type="project" value="UniProtKB-UniRule"/>
</dbReference>
<sequence>MIQNDCTLIGLTGGIGTGKSTVSDMLKEKGYKVIDADKISREVVETEKPAYKKIVEVFGTIILFEDGSIDRKKLGKLIFANEDFRNRLNDIVHPYVWESIKNEITRDCINNHIIFLDIALLIEEIDKLGKYDIELNEIWLVYASYEVQLSRLMKRDGISKEYAIDKINSQMELEDKKRYADRIIDNSGDLDSLKKNIDSLLEEFA</sequence>
<evidence type="ECO:0000256" key="6">
    <source>
        <dbReference type="ARBA" id="ARBA00022840"/>
    </source>
</evidence>
<feature type="binding site" evidence="8">
    <location>
        <begin position="16"/>
        <end position="21"/>
    </location>
    <ligand>
        <name>ATP</name>
        <dbReference type="ChEBI" id="CHEBI:30616"/>
    </ligand>
</feature>
<comment type="caution">
    <text evidence="10">The sequence shown here is derived from an EMBL/GenBank/DDBJ whole genome shotgun (WGS) entry which is preliminary data.</text>
</comment>
<comment type="subcellular location">
    <subcellularLocation>
        <location evidence="8">Cytoplasm</location>
    </subcellularLocation>
</comment>
<comment type="pathway">
    <text evidence="8">Cofactor biosynthesis; coenzyme A biosynthesis; CoA from (R)-pantothenate: step 5/5.</text>
</comment>
<dbReference type="EC" id="2.7.1.24" evidence="8 9"/>
<dbReference type="HAMAP" id="MF_00376">
    <property type="entry name" value="Dephospho_CoA_kinase"/>
    <property type="match status" value="1"/>
</dbReference>
<dbReference type="NCBIfam" id="TIGR00152">
    <property type="entry name" value="dephospho-CoA kinase"/>
    <property type="match status" value="1"/>
</dbReference>
<dbReference type="GO" id="GO:0015937">
    <property type="term" value="P:coenzyme A biosynthetic process"/>
    <property type="evidence" value="ECO:0007669"/>
    <property type="project" value="UniProtKB-UniRule"/>
</dbReference>
<gene>
    <name evidence="8" type="primary">coaE</name>
    <name evidence="10" type="ORF">H8707_11580</name>
</gene>
<dbReference type="GO" id="GO:0005737">
    <property type="term" value="C:cytoplasm"/>
    <property type="evidence" value="ECO:0007669"/>
    <property type="project" value="UniProtKB-SubCell"/>
</dbReference>
<keyword evidence="3 8" id="KW-0808">Transferase</keyword>
<evidence type="ECO:0000256" key="8">
    <source>
        <dbReference type="HAMAP-Rule" id="MF_00376"/>
    </source>
</evidence>
<evidence type="ECO:0000313" key="11">
    <source>
        <dbReference type="Proteomes" id="UP000601171"/>
    </source>
</evidence>
<dbReference type="CDD" id="cd02022">
    <property type="entry name" value="DPCK"/>
    <property type="match status" value="1"/>
</dbReference>
<dbReference type="EMBL" id="JACRTG010000028">
    <property type="protein sequence ID" value="MBC8588857.1"/>
    <property type="molecule type" value="Genomic_DNA"/>
</dbReference>
<proteinExistence type="inferred from homology"/>
<keyword evidence="5 8" id="KW-0418">Kinase</keyword>
<dbReference type="Gene3D" id="3.40.50.300">
    <property type="entry name" value="P-loop containing nucleotide triphosphate hydrolases"/>
    <property type="match status" value="1"/>
</dbReference>
<dbReference type="AlphaFoldDB" id="A0A926EWK7"/>
<accession>A0A926EWK7</accession>
<organism evidence="10 11">
    <name type="scientific">Paratissierella segnis</name>
    <dbReference type="NCBI Taxonomy" id="2763679"/>
    <lineage>
        <taxon>Bacteria</taxon>
        <taxon>Bacillati</taxon>
        <taxon>Bacillota</taxon>
        <taxon>Tissierellia</taxon>
        <taxon>Tissierellales</taxon>
        <taxon>Tissierellaceae</taxon>
        <taxon>Paratissierella</taxon>
    </lineage>
</organism>
<dbReference type="PROSITE" id="PS51219">
    <property type="entry name" value="DPCK"/>
    <property type="match status" value="1"/>
</dbReference>
<keyword evidence="11" id="KW-1185">Reference proteome</keyword>
<keyword evidence="4 8" id="KW-0547">Nucleotide-binding</keyword>
<dbReference type="PANTHER" id="PTHR10695:SF46">
    <property type="entry name" value="BIFUNCTIONAL COENZYME A SYNTHASE-RELATED"/>
    <property type="match status" value="1"/>
</dbReference>
<reference evidence="10" key="1">
    <citation type="submission" date="2020-08" db="EMBL/GenBank/DDBJ databases">
        <title>Genome public.</title>
        <authorList>
            <person name="Liu C."/>
            <person name="Sun Q."/>
        </authorList>
    </citation>
    <scope>NUCLEOTIDE SEQUENCE</scope>
    <source>
        <strain evidence="10">BX21</strain>
    </source>
</reference>
<keyword evidence="7 8" id="KW-0173">Coenzyme A biosynthesis</keyword>
<evidence type="ECO:0000256" key="3">
    <source>
        <dbReference type="ARBA" id="ARBA00022679"/>
    </source>
</evidence>
<evidence type="ECO:0000256" key="2">
    <source>
        <dbReference type="ARBA" id="ARBA00022490"/>
    </source>
</evidence>
<protein>
    <recommendedName>
        <fullName evidence="8 9">Dephospho-CoA kinase</fullName>
        <ecNumber evidence="8 9">2.7.1.24</ecNumber>
    </recommendedName>
    <alternativeName>
        <fullName evidence="8">Dephosphocoenzyme A kinase</fullName>
    </alternativeName>
</protein>
<dbReference type="SUPFAM" id="SSF52540">
    <property type="entry name" value="P-loop containing nucleoside triphosphate hydrolases"/>
    <property type="match status" value="1"/>
</dbReference>
<keyword evidence="6 8" id="KW-0067">ATP-binding</keyword>
<evidence type="ECO:0000256" key="4">
    <source>
        <dbReference type="ARBA" id="ARBA00022741"/>
    </source>
</evidence>
<dbReference type="Pfam" id="PF01121">
    <property type="entry name" value="CoaE"/>
    <property type="match status" value="1"/>
</dbReference>
<evidence type="ECO:0000313" key="10">
    <source>
        <dbReference type="EMBL" id="MBC8588857.1"/>
    </source>
</evidence>
<dbReference type="InterPro" id="IPR001977">
    <property type="entry name" value="Depp_CoAkinase"/>
</dbReference>
<dbReference type="RefSeq" id="WP_262430309.1">
    <property type="nucleotide sequence ID" value="NZ_JACRTG010000028.1"/>
</dbReference>
<dbReference type="GO" id="GO:0004140">
    <property type="term" value="F:dephospho-CoA kinase activity"/>
    <property type="evidence" value="ECO:0007669"/>
    <property type="project" value="UniProtKB-UniRule"/>
</dbReference>
<comment type="similarity">
    <text evidence="1 8">Belongs to the CoaE family.</text>
</comment>
<name>A0A926EWK7_9FIRM</name>
<comment type="function">
    <text evidence="8">Catalyzes the phosphorylation of the 3'-hydroxyl group of dephosphocoenzyme A to form coenzyme A.</text>
</comment>
<comment type="catalytic activity">
    <reaction evidence="8">
        <text>3'-dephospho-CoA + ATP = ADP + CoA + H(+)</text>
        <dbReference type="Rhea" id="RHEA:18245"/>
        <dbReference type="ChEBI" id="CHEBI:15378"/>
        <dbReference type="ChEBI" id="CHEBI:30616"/>
        <dbReference type="ChEBI" id="CHEBI:57287"/>
        <dbReference type="ChEBI" id="CHEBI:57328"/>
        <dbReference type="ChEBI" id="CHEBI:456216"/>
        <dbReference type="EC" id="2.7.1.24"/>
    </reaction>
</comment>
<evidence type="ECO:0000256" key="5">
    <source>
        <dbReference type="ARBA" id="ARBA00022777"/>
    </source>
</evidence>
<dbReference type="Proteomes" id="UP000601171">
    <property type="component" value="Unassembled WGS sequence"/>
</dbReference>
<dbReference type="PANTHER" id="PTHR10695">
    <property type="entry name" value="DEPHOSPHO-COA KINASE-RELATED"/>
    <property type="match status" value="1"/>
</dbReference>
<evidence type="ECO:0000256" key="9">
    <source>
        <dbReference type="NCBIfam" id="TIGR00152"/>
    </source>
</evidence>
<dbReference type="FunFam" id="3.40.50.300:FF:000991">
    <property type="entry name" value="Dephospho-CoA kinase"/>
    <property type="match status" value="1"/>
</dbReference>
<evidence type="ECO:0000256" key="7">
    <source>
        <dbReference type="ARBA" id="ARBA00022993"/>
    </source>
</evidence>
<evidence type="ECO:0000256" key="1">
    <source>
        <dbReference type="ARBA" id="ARBA00009018"/>
    </source>
</evidence>